<dbReference type="InterPro" id="IPR037522">
    <property type="entry name" value="HD_GYP_dom"/>
</dbReference>
<keyword evidence="3" id="KW-1185">Reference proteome</keyword>
<dbReference type="Proteomes" id="UP000233375">
    <property type="component" value="Unassembled WGS sequence"/>
</dbReference>
<organism evidence="2 3">
    <name type="scientific">Niallia nealsonii</name>
    <dbReference type="NCBI Taxonomy" id="115979"/>
    <lineage>
        <taxon>Bacteria</taxon>
        <taxon>Bacillati</taxon>
        <taxon>Bacillota</taxon>
        <taxon>Bacilli</taxon>
        <taxon>Bacillales</taxon>
        <taxon>Bacillaceae</taxon>
        <taxon>Niallia</taxon>
    </lineage>
</organism>
<dbReference type="SUPFAM" id="SSF109604">
    <property type="entry name" value="HD-domain/PDEase-like"/>
    <property type="match status" value="1"/>
</dbReference>
<evidence type="ECO:0000313" key="2">
    <source>
        <dbReference type="EMBL" id="PKG23481.1"/>
    </source>
</evidence>
<dbReference type="RefSeq" id="WP_101177216.1">
    <property type="nucleotide sequence ID" value="NZ_PISE01000022.1"/>
</dbReference>
<dbReference type="CDD" id="cd00077">
    <property type="entry name" value="HDc"/>
    <property type="match status" value="1"/>
</dbReference>
<evidence type="ECO:0000259" key="1">
    <source>
        <dbReference type="PROSITE" id="PS51832"/>
    </source>
</evidence>
<dbReference type="SMART" id="SM00471">
    <property type="entry name" value="HDc"/>
    <property type="match status" value="1"/>
</dbReference>
<name>A0A2N0Z1U2_9BACI</name>
<accession>A0A2N0Z1U2</accession>
<dbReference type="PROSITE" id="PS51832">
    <property type="entry name" value="HD_GYP"/>
    <property type="match status" value="1"/>
</dbReference>
<gene>
    <name evidence="2" type="ORF">CWS01_10815</name>
</gene>
<dbReference type="InterPro" id="IPR003607">
    <property type="entry name" value="HD/PDEase_dom"/>
</dbReference>
<dbReference type="PANTHER" id="PTHR43155">
    <property type="entry name" value="CYCLIC DI-GMP PHOSPHODIESTERASE PA4108-RELATED"/>
    <property type="match status" value="1"/>
</dbReference>
<comment type="caution">
    <text evidence="2">The sequence shown here is derived from an EMBL/GenBank/DDBJ whole genome shotgun (WGS) entry which is preliminary data.</text>
</comment>
<dbReference type="EMBL" id="PISE01000022">
    <property type="protein sequence ID" value="PKG23481.1"/>
    <property type="molecule type" value="Genomic_DNA"/>
</dbReference>
<dbReference type="PANTHER" id="PTHR43155:SF2">
    <property type="entry name" value="CYCLIC DI-GMP PHOSPHODIESTERASE PA4108"/>
    <property type="match status" value="1"/>
</dbReference>
<dbReference type="OrthoDB" id="9759601at2"/>
<dbReference type="Gene3D" id="1.10.3210.10">
    <property type="entry name" value="Hypothetical protein af1432"/>
    <property type="match status" value="1"/>
</dbReference>
<dbReference type="AlphaFoldDB" id="A0A2N0Z1U2"/>
<reference evidence="2 3" key="1">
    <citation type="journal article" date="2003" name="Int. J. Syst. Evol. Microbiol.">
        <title>Bacillus nealsonii sp. nov., isolated from a spacecraft-assembly facility, whose spores are gamma-radiation resistant.</title>
        <authorList>
            <person name="Venkateswaran K."/>
            <person name="Kempf M."/>
            <person name="Chen F."/>
            <person name="Satomi M."/>
            <person name="Nicholson W."/>
            <person name="Kern R."/>
        </authorList>
    </citation>
    <scope>NUCLEOTIDE SEQUENCE [LARGE SCALE GENOMIC DNA]</scope>
    <source>
        <strain evidence="2 3">FO-92</strain>
    </source>
</reference>
<sequence>MGDKNILLDIIGNELTEDIFSNSIDDLLLLKKGIKINATHIELLQKHHVEPAFAVSLIKKSPVSINKSYTSLLMEVKEVFCNILQKKEDGIEELLAHFAQVLELSLKDLSILDIIHQDIDSSNYIYQHSINVGIISAIIGKILGLSKKECHLLGQMGLFHDVGMLAVNPDILQKEERLTQTEYKEIQQHTFIGKSLLFSITQLDILVSRTALLHHETINGKGYPNKRTEKDIPILIQIITIADTFNSMCTNSYTQKKSYYEVINELINSAQSNILNPAIVIPFAQFIMNKQLFKKVKLTNNKIAEIIFIHQNDPHLPIVRVENEYLDLRLASPIKISGSA</sequence>
<protein>
    <recommendedName>
        <fullName evidence="1">HD-GYP domain-containing protein</fullName>
    </recommendedName>
</protein>
<proteinExistence type="predicted"/>
<evidence type="ECO:0000313" key="3">
    <source>
        <dbReference type="Proteomes" id="UP000233375"/>
    </source>
</evidence>
<feature type="domain" description="HD-GYP" evidence="1">
    <location>
        <begin position="103"/>
        <end position="299"/>
    </location>
</feature>
<dbReference type="Pfam" id="PF13487">
    <property type="entry name" value="HD_5"/>
    <property type="match status" value="1"/>
</dbReference>